<evidence type="ECO:0000256" key="6">
    <source>
        <dbReference type="ARBA" id="ARBA00022728"/>
    </source>
</evidence>
<dbReference type="SMART" id="SM00651">
    <property type="entry name" value="Sm"/>
    <property type="match status" value="1"/>
</dbReference>
<keyword evidence="5" id="KW-0507">mRNA processing</keyword>
<dbReference type="PROSITE" id="PS52002">
    <property type="entry name" value="SM"/>
    <property type="match status" value="1"/>
</dbReference>
<keyword evidence="7" id="KW-0694">RNA-binding</keyword>
<dbReference type="GO" id="GO:0034715">
    <property type="term" value="C:pICln-Sm protein complex"/>
    <property type="evidence" value="ECO:0007669"/>
    <property type="project" value="TreeGrafter"/>
</dbReference>
<dbReference type="GO" id="GO:0071013">
    <property type="term" value="C:catalytic step 2 spliceosome"/>
    <property type="evidence" value="ECO:0007669"/>
    <property type="project" value="TreeGrafter"/>
</dbReference>
<gene>
    <name evidence="15" type="primary">SNRPF</name>
</gene>
<evidence type="ECO:0000256" key="3">
    <source>
        <dbReference type="ARBA" id="ARBA00007927"/>
    </source>
</evidence>
<feature type="compositionally biased region" description="Basic residues" evidence="13">
    <location>
        <begin position="1"/>
        <end position="10"/>
    </location>
</feature>
<evidence type="ECO:0000256" key="7">
    <source>
        <dbReference type="ARBA" id="ARBA00022884"/>
    </source>
</evidence>
<organism evidence="15 16">
    <name type="scientific">Ailuropoda melanoleuca</name>
    <name type="common">Giant panda</name>
    <dbReference type="NCBI Taxonomy" id="9646"/>
    <lineage>
        <taxon>Eukaryota</taxon>
        <taxon>Metazoa</taxon>
        <taxon>Chordata</taxon>
        <taxon>Craniata</taxon>
        <taxon>Vertebrata</taxon>
        <taxon>Euteleostomi</taxon>
        <taxon>Mammalia</taxon>
        <taxon>Eutheria</taxon>
        <taxon>Laurasiatheria</taxon>
        <taxon>Carnivora</taxon>
        <taxon>Caniformia</taxon>
        <taxon>Ursidae</taxon>
        <taxon>Ailuropoda</taxon>
    </lineage>
</organism>
<keyword evidence="6" id="KW-0747">Spliceosome</keyword>
<dbReference type="GO" id="GO:0000398">
    <property type="term" value="P:mRNA splicing, via spliceosome"/>
    <property type="evidence" value="ECO:0007669"/>
    <property type="project" value="InterPro"/>
</dbReference>
<reference evidence="15" key="2">
    <citation type="submission" date="2025-08" db="UniProtKB">
        <authorList>
            <consortium name="Ensembl"/>
        </authorList>
    </citation>
    <scope>IDENTIFICATION</scope>
</reference>
<comment type="subcellular location">
    <subcellularLocation>
        <location evidence="2">Cytoplasm</location>
    </subcellularLocation>
    <subcellularLocation>
        <location evidence="1">Nucleus</location>
    </subcellularLocation>
</comment>
<evidence type="ECO:0000256" key="9">
    <source>
        <dbReference type="ARBA" id="ARBA00023242"/>
    </source>
</evidence>
<keyword evidence="8" id="KW-0508">mRNA splicing</keyword>
<evidence type="ECO:0000256" key="12">
    <source>
        <dbReference type="ARBA" id="ARBA00070908"/>
    </source>
</evidence>
<dbReference type="Ensembl" id="ENSAMET00000002364.2">
    <property type="protein sequence ID" value="ENSAMEP00000002271.2"/>
    <property type="gene ID" value="ENSAMEG00000002166.2"/>
</dbReference>
<evidence type="ECO:0000259" key="14">
    <source>
        <dbReference type="PROSITE" id="PS52002"/>
    </source>
</evidence>
<dbReference type="Gene3D" id="2.30.30.100">
    <property type="match status" value="1"/>
</dbReference>
<evidence type="ECO:0000256" key="11">
    <source>
        <dbReference type="ARBA" id="ARBA00030144"/>
    </source>
</evidence>
<evidence type="ECO:0000313" key="15">
    <source>
        <dbReference type="Ensembl" id="ENSAMEP00000002271.2"/>
    </source>
</evidence>
<name>G1L5W0_AILME</name>
<dbReference type="eggNOG" id="KOG3482">
    <property type="taxonomic scope" value="Eukaryota"/>
</dbReference>
<dbReference type="InParanoid" id="G1L5W0"/>
<dbReference type="STRING" id="9646.ENSAMEP00000002271"/>
<dbReference type="AlphaFoldDB" id="G1L5W0"/>
<reference evidence="15 16" key="1">
    <citation type="journal article" date="2010" name="Nature">
        <title>The sequence and de novo assembly of the giant panda genome.</title>
        <authorList>
            <person name="Li R."/>
            <person name="Fan W."/>
            <person name="Tian G."/>
            <person name="Zhu H."/>
            <person name="He L."/>
            <person name="Cai J."/>
            <person name="Huang Q."/>
            <person name="Cai Q."/>
            <person name="Li B."/>
            <person name="Bai Y."/>
            <person name="Zhang Z."/>
            <person name="Zhang Y."/>
            <person name="Wang W."/>
            <person name="Li J."/>
            <person name="Wei F."/>
            <person name="Li H."/>
            <person name="Jian M."/>
            <person name="Li J."/>
            <person name="Zhang Z."/>
            <person name="Nielsen R."/>
            <person name="Li D."/>
            <person name="Gu W."/>
            <person name="Yang Z."/>
            <person name="Xuan Z."/>
            <person name="Ryder O.A."/>
            <person name="Leung F.C."/>
            <person name="Zhou Y."/>
            <person name="Cao J."/>
            <person name="Sun X."/>
            <person name="Fu Y."/>
            <person name="Fang X."/>
            <person name="Guo X."/>
            <person name="Wang B."/>
            <person name="Hou R."/>
            <person name="Shen F."/>
            <person name="Mu B."/>
            <person name="Ni P."/>
            <person name="Lin R."/>
            <person name="Qian W."/>
            <person name="Wang G."/>
            <person name="Yu C."/>
            <person name="Nie W."/>
            <person name="Wang J."/>
            <person name="Wu Z."/>
            <person name="Liang H."/>
            <person name="Min J."/>
            <person name="Wu Q."/>
            <person name="Cheng S."/>
            <person name="Ruan J."/>
            <person name="Wang M."/>
            <person name="Shi Z."/>
            <person name="Wen M."/>
            <person name="Liu B."/>
            <person name="Ren X."/>
            <person name="Zheng H."/>
            <person name="Dong D."/>
            <person name="Cook K."/>
            <person name="Shan G."/>
            <person name="Zhang H."/>
            <person name="Kosiol C."/>
            <person name="Xie X."/>
            <person name="Lu Z."/>
            <person name="Zheng H."/>
            <person name="Li Y."/>
            <person name="Steiner C.C."/>
            <person name="Lam T.T."/>
            <person name="Lin S."/>
            <person name="Zhang Q."/>
            <person name="Li G."/>
            <person name="Tian J."/>
            <person name="Gong T."/>
            <person name="Liu H."/>
            <person name="Zhang D."/>
            <person name="Fang L."/>
            <person name="Ye C."/>
            <person name="Zhang J."/>
            <person name="Hu W."/>
            <person name="Xu A."/>
            <person name="Ren Y."/>
            <person name="Zhang G."/>
            <person name="Bruford M.W."/>
            <person name="Li Q."/>
            <person name="Ma L."/>
            <person name="Guo Y."/>
            <person name="An N."/>
            <person name="Hu Y."/>
            <person name="Zheng Y."/>
            <person name="Shi Y."/>
            <person name="Li Z."/>
            <person name="Liu Q."/>
            <person name="Chen Y."/>
            <person name="Zhao J."/>
            <person name="Qu N."/>
            <person name="Zhao S."/>
            <person name="Tian F."/>
            <person name="Wang X."/>
            <person name="Wang H."/>
            <person name="Xu L."/>
            <person name="Liu X."/>
            <person name="Vinar T."/>
            <person name="Wang Y."/>
            <person name="Lam T.W."/>
            <person name="Yiu S.M."/>
            <person name="Liu S."/>
            <person name="Zhang H."/>
            <person name="Li D."/>
            <person name="Huang Y."/>
            <person name="Wang X."/>
            <person name="Yang G."/>
            <person name="Jiang Z."/>
            <person name="Wang J."/>
            <person name="Qin N."/>
            <person name="Li L."/>
            <person name="Li J."/>
            <person name="Bolund L."/>
            <person name="Kristiansen K."/>
            <person name="Wong G.K."/>
            <person name="Olson M."/>
            <person name="Zhang X."/>
            <person name="Li S."/>
            <person name="Yang H."/>
            <person name="Wang J."/>
            <person name="Wang J."/>
        </authorList>
    </citation>
    <scope>NUCLEOTIDE SEQUENCE [LARGE SCALE GENOMIC DNA]</scope>
</reference>
<dbReference type="InterPro" id="IPR001163">
    <property type="entry name" value="Sm_dom_euk/arc"/>
</dbReference>
<dbReference type="GO" id="GO:0003723">
    <property type="term" value="F:RNA binding"/>
    <property type="evidence" value="ECO:0007669"/>
    <property type="project" value="UniProtKB-KW"/>
</dbReference>
<dbReference type="HOGENOM" id="CLU_076902_12_1_1"/>
<feature type="region of interest" description="Disordered" evidence="13">
    <location>
        <begin position="1"/>
        <end position="25"/>
    </location>
</feature>
<evidence type="ECO:0000313" key="16">
    <source>
        <dbReference type="Proteomes" id="UP000008912"/>
    </source>
</evidence>
<dbReference type="GO" id="GO:0022618">
    <property type="term" value="P:protein-RNA complex assembly"/>
    <property type="evidence" value="ECO:0007669"/>
    <property type="project" value="UniProtKB-ARBA"/>
</dbReference>
<keyword evidence="4" id="KW-0963">Cytoplasm</keyword>
<dbReference type="InterPro" id="IPR016487">
    <property type="entry name" value="Lsm6/sSmF"/>
</dbReference>
<accession>G1L5W0</accession>
<dbReference type="PANTHER" id="PTHR11021:SF0">
    <property type="entry name" value="SMALL NUCLEAR RIBONUCLEOPROTEIN F"/>
    <property type="match status" value="1"/>
</dbReference>
<keyword evidence="16" id="KW-1185">Reference proteome</keyword>
<dbReference type="InterPro" id="IPR034100">
    <property type="entry name" value="Sm_F"/>
</dbReference>
<dbReference type="GO" id="GO:0005685">
    <property type="term" value="C:U1 snRNP"/>
    <property type="evidence" value="ECO:0007669"/>
    <property type="project" value="UniProtKB-ARBA"/>
</dbReference>
<comment type="similarity">
    <text evidence="3">Belongs to the snRNP Sm proteins family. SmF/LSm6 subfamily.</text>
</comment>
<dbReference type="SUPFAM" id="SSF50182">
    <property type="entry name" value="Sm-like ribonucleoproteins"/>
    <property type="match status" value="1"/>
</dbReference>
<keyword evidence="9" id="KW-0539">Nucleus</keyword>
<dbReference type="CDD" id="cd01722">
    <property type="entry name" value="Sm_F"/>
    <property type="match status" value="1"/>
</dbReference>
<sequence length="244" mass="26958">KKHLKKKKERKKETPISHYGEKSRPLYRVHSRTLEAGGRRETRTRLPAFATSSEPSLASGATEVSHRAVRRAEGSFARATAGCQDTLASHLLQSRSVFLCPITEAERAVVEGERSRCCLAAISLEAPRFPPGRSYSSHEGQTTPGSAASCLQHLLVVAMSLPLNPKPFLNGLTGKPVMVKLKWGMEYKGYLVSVDGYMNMQLANTEEYIDGALSGHLGEVLIRCNNVLYIRGVEEEEEDGEMRE</sequence>
<proteinExistence type="inferred from homology"/>
<evidence type="ECO:0000256" key="2">
    <source>
        <dbReference type="ARBA" id="ARBA00004496"/>
    </source>
</evidence>
<evidence type="ECO:0000256" key="13">
    <source>
        <dbReference type="SAM" id="MobiDB-lite"/>
    </source>
</evidence>
<evidence type="ECO:0000256" key="8">
    <source>
        <dbReference type="ARBA" id="ARBA00023187"/>
    </source>
</evidence>
<feature type="domain" description="Sm" evidence="14">
    <location>
        <begin position="164"/>
        <end position="236"/>
    </location>
</feature>
<feature type="compositionally biased region" description="Basic and acidic residues" evidence="13">
    <location>
        <begin position="11"/>
        <end position="24"/>
    </location>
</feature>
<evidence type="ECO:0000256" key="4">
    <source>
        <dbReference type="ARBA" id="ARBA00022490"/>
    </source>
</evidence>
<dbReference type="GeneTree" id="ENSGT00940000154818"/>
<dbReference type="InterPro" id="IPR047575">
    <property type="entry name" value="Sm"/>
</dbReference>
<dbReference type="Pfam" id="PF01423">
    <property type="entry name" value="LSM"/>
    <property type="match status" value="1"/>
</dbReference>
<reference evidence="15" key="3">
    <citation type="submission" date="2025-09" db="UniProtKB">
        <authorList>
            <consortium name="Ensembl"/>
        </authorList>
    </citation>
    <scope>IDENTIFICATION</scope>
</reference>
<evidence type="ECO:0000256" key="10">
    <source>
        <dbReference type="ARBA" id="ARBA00023274"/>
    </source>
</evidence>
<keyword evidence="10" id="KW-0687">Ribonucleoprotein</keyword>
<dbReference type="PANTHER" id="PTHR11021">
    <property type="entry name" value="SMALL NUCLEAR RIBONUCLEOPROTEIN F SNRNP-F"/>
    <property type="match status" value="1"/>
</dbReference>
<dbReference type="FunFam" id="2.30.30.100:FF:000133">
    <property type="entry name" value="Small nuclear ribonucleoprotein F"/>
    <property type="match status" value="1"/>
</dbReference>
<protein>
    <recommendedName>
        <fullName evidence="12">Small nuclear ribonucleoprotein F</fullName>
    </recommendedName>
    <alternativeName>
        <fullName evidence="11">Sm protein F</fullName>
    </alternativeName>
</protein>
<dbReference type="InterPro" id="IPR010920">
    <property type="entry name" value="LSM_dom_sf"/>
</dbReference>
<evidence type="ECO:0000256" key="5">
    <source>
        <dbReference type="ARBA" id="ARBA00022664"/>
    </source>
</evidence>
<evidence type="ECO:0000256" key="1">
    <source>
        <dbReference type="ARBA" id="ARBA00004123"/>
    </source>
</evidence>
<dbReference type="Proteomes" id="UP000008912">
    <property type="component" value="Unassembled WGS sequence"/>
</dbReference>